<keyword evidence="2" id="KW-0489">Methyltransferase</keyword>
<dbReference type="SUPFAM" id="SSF53335">
    <property type="entry name" value="S-adenosyl-L-methionine-dependent methyltransferases"/>
    <property type="match status" value="1"/>
</dbReference>
<gene>
    <name evidence="2" type="ORF">F4561_006069</name>
</gene>
<dbReference type="GO" id="GO:0032259">
    <property type="term" value="P:methylation"/>
    <property type="evidence" value="ECO:0007669"/>
    <property type="project" value="UniProtKB-KW"/>
</dbReference>
<dbReference type="Proteomes" id="UP000523007">
    <property type="component" value="Unassembled WGS sequence"/>
</dbReference>
<dbReference type="PANTHER" id="PTHR43591:SF110">
    <property type="entry name" value="RHODANESE DOMAIN-CONTAINING PROTEIN"/>
    <property type="match status" value="1"/>
</dbReference>
<dbReference type="CDD" id="cd02440">
    <property type="entry name" value="AdoMet_MTases"/>
    <property type="match status" value="1"/>
</dbReference>
<reference evidence="2 3" key="1">
    <citation type="submission" date="2020-08" db="EMBL/GenBank/DDBJ databases">
        <title>Sequencing the genomes of 1000 actinobacteria strains.</title>
        <authorList>
            <person name="Klenk H.-P."/>
        </authorList>
    </citation>
    <scope>NUCLEOTIDE SEQUENCE [LARGE SCALE GENOMIC DNA]</scope>
    <source>
        <strain evidence="2 3">DSM 102030</strain>
    </source>
</reference>
<proteinExistence type="predicted"/>
<dbReference type="InterPro" id="IPR013217">
    <property type="entry name" value="Methyltransf_12"/>
</dbReference>
<sequence>MQIASHRFIWHCPMPLIEKELYHPHIGERHCELGPGTGRTLRRLPKSTPLQELHLVDLNPACLARSSSRLRHRFNVHPHEVGALGEWPIPSGSLDSVSATDVMHCLPGDNVFDKKGMVDNAAKVLRPGGMFFGATFLQGHTGAARSLLNFYNNKRNTMHNRGDTFSDLERLFSDHPGFANVQTKLVGTVGLWAATRVEGDA</sequence>
<dbReference type="PANTHER" id="PTHR43591">
    <property type="entry name" value="METHYLTRANSFERASE"/>
    <property type="match status" value="1"/>
</dbReference>
<dbReference type="GO" id="GO:0008168">
    <property type="term" value="F:methyltransferase activity"/>
    <property type="evidence" value="ECO:0007669"/>
    <property type="project" value="UniProtKB-KW"/>
</dbReference>
<keyword evidence="3" id="KW-1185">Reference proteome</keyword>
<dbReference type="EMBL" id="JACHJT010000002">
    <property type="protein sequence ID" value="MBB4935175.1"/>
    <property type="molecule type" value="Genomic_DNA"/>
</dbReference>
<keyword evidence="2" id="KW-0830">Ubiquinone</keyword>
<evidence type="ECO:0000313" key="2">
    <source>
        <dbReference type="EMBL" id="MBB4935175.1"/>
    </source>
</evidence>
<name>A0A7W7W6T9_9ACTN</name>
<feature type="domain" description="Methyltransferase type 12" evidence="1">
    <location>
        <begin position="32"/>
        <end position="131"/>
    </location>
</feature>
<evidence type="ECO:0000259" key="1">
    <source>
        <dbReference type="Pfam" id="PF08242"/>
    </source>
</evidence>
<dbReference type="InterPro" id="IPR029063">
    <property type="entry name" value="SAM-dependent_MTases_sf"/>
</dbReference>
<protein>
    <submittedName>
        <fullName evidence="2">Ubiquinone/menaquinone biosynthesis C-methylase UbiE</fullName>
    </submittedName>
</protein>
<accession>A0A7W7W6T9</accession>
<organism evidence="2 3">
    <name type="scientific">Lipingzhangella halophila</name>
    <dbReference type="NCBI Taxonomy" id="1783352"/>
    <lineage>
        <taxon>Bacteria</taxon>
        <taxon>Bacillati</taxon>
        <taxon>Actinomycetota</taxon>
        <taxon>Actinomycetes</taxon>
        <taxon>Streptosporangiales</taxon>
        <taxon>Nocardiopsidaceae</taxon>
        <taxon>Lipingzhangella</taxon>
    </lineage>
</organism>
<dbReference type="RefSeq" id="WP_184584937.1">
    <property type="nucleotide sequence ID" value="NZ_JACHJT010000002.1"/>
</dbReference>
<evidence type="ECO:0000313" key="3">
    <source>
        <dbReference type="Proteomes" id="UP000523007"/>
    </source>
</evidence>
<dbReference type="Gene3D" id="3.40.50.150">
    <property type="entry name" value="Vaccinia Virus protein VP39"/>
    <property type="match status" value="1"/>
</dbReference>
<keyword evidence="2" id="KW-0808">Transferase</keyword>
<comment type="caution">
    <text evidence="2">The sequence shown here is derived from an EMBL/GenBank/DDBJ whole genome shotgun (WGS) entry which is preliminary data.</text>
</comment>
<dbReference type="AlphaFoldDB" id="A0A7W7W6T9"/>
<dbReference type="Pfam" id="PF08242">
    <property type="entry name" value="Methyltransf_12"/>
    <property type="match status" value="1"/>
</dbReference>